<dbReference type="HOGENOM" id="CLU_119403_1_0_4"/>
<dbReference type="AlphaFoldDB" id="B2JUY9"/>
<evidence type="ECO:0000313" key="1">
    <source>
        <dbReference type="EMBL" id="ACC74767.1"/>
    </source>
</evidence>
<dbReference type="Proteomes" id="UP000001192">
    <property type="component" value="Plasmid pBPHY01"/>
</dbReference>
<dbReference type="InterPro" id="IPR021769">
    <property type="entry name" value="DUF3331"/>
</dbReference>
<evidence type="ECO:0000313" key="2">
    <source>
        <dbReference type="Proteomes" id="UP000001192"/>
    </source>
</evidence>
<reference evidence="2" key="1">
    <citation type="journal article" date="2014" name="Stand. Genomic Sci.">
        <title>Complete genome sequence of Burkholderia phymatum STM815(T), a broad host range and efficient nitrogen-fixing symbiont of Mimosa species.</title>
        <authorList>
            <person name="Moulin L."/>
            <person name="Klonowska A."/>
            <person name="Caroline B."/>
            <person name="Booth K."/>
            <person name="Vriezen J.A."/>
            <person name="Melkonian R."/>
            <person name="James E.K."/>
            <person name="Young J.P."/>
            <person name="Bena G."/>
            <person name="Hauser L."/>
            <person name="Land M."/>
            <person name="Kyrpides N."/>
            <person name="Bruce D."/>
            <person name="Chain P."/>
            <person name="Copeland A."/>
            <person name="Pitluck S."/>
            <person name="Woyke T."/>
            <person name="Lizotte-Waniewski M."/>
            <person name="Bristow J."/>
            <person name="Riley M."/>
        </authorList>
    </citation>
    <scope>NUCLEOTIDE SEQUENCE [LARGE SCALE GENOMIC DNA]</scope>
    <source>
        <strain evidence="2">DSM 17167 / CIP 108236 / LMG 21445 / STM815</strain>
        <plasmid evidence="2">Plasmid pBPHY01</plasmid>
    </source>
</reference>
<gene>
    <name evidence="1" type="ordered locus">Bphy_5695</name>
</gene>
<proteinExistence type="predicted"/>
<dbReference type="EMBL" id="CP001045">
    <property type="protein sequence ID" value="ACC74767.1"/>
    <property type="molecule type" value="Genomic_DNA"/>
</dbReference>
<sequence length="128" mass="13691">MLANANATDPWTQTIGLLSTPYRLMAAAKGTAQSRRNAHCADGRFGAAVTLIDRPTPSTATIAWRDSTRGCFGDQVWRMARARISGFCAMSGQPIRPGDAVYKPNPRPAPVNGDAMILACVLRDTATL</sequence>
<protein>
    <recommendedName>
        <fullName evidence="3">DUF3331 domain-containing protein</fullName>
    </recommendedName>
</protein>
<dbReference type="OrthoDB" id="9152922at2"/>
<dbReference type="KEGG" id="bph:Bphy_5695"/>
<evidence type="ECO:0008006" key="3">
    <source>
        <dbReference type="Google" id="ProtNLM"/>
    </source>
</evidence>
<dbReference type="Pfam" id="PF11811">
    <property type="entry name" value="DUF3331"/>
    <property type="match status" value="1"/>
</dbReference>
<organism evidence="1 2">
    <name type="scientific">Paraburkholderia phymatum (strain DSM 17167 / CIP 108236 / LMG 21445 / STM815)</name>
    <name type="common">Burkholderia phymatum</name>
    <dbReference type="NCBI Taxonomy" id="391038"/>
    <lineage>
        <taxon>Bacteria</taxon>
        <taxon>Pseudomonadati</taxon>
        <taxon>Pseudomonadota</taxon>
        <taxon>Betaproteobacteria</taxon>
        <taxon>Burkholderiales</taxon>
        <taxon>Burkholderiaceae</taxon>
        <taxon>Paraburkholderia</taxon>
    </lineage>
</organism>
<accession>B2JUY9</accession>
<keyword evidence="1" id="KW-0614">Plasmid</keyword>
<keyword evidence="2" id="KW-1185">Reference proteome</keyword>
<geneLocation type="plasmid" evidence="1 2">
    <name>pBPHY01</name>
</geneLocation>
<dbReference type="RefSeq" id="WP_012404927.1">
    <property type="nucleotide sequence ID" value="NC_010625.1"/>
</dbReference>
<name>B2JUY9_PARP8</name>